<dbReference type="AlphaFoldDB" id="A0A5C6NJE6"/>
<evidence type="ECO:0000313" key="4">
    <source>
        <dbReference type="EMBL" id="TWW66739.1"/>
    </source>
</evidence>
<name>A0A5C6NJE6_9TELE</name>
<feature type="compositionally biased region" description="Basic and acidic residues" evidence="3">
    <location>
        <begin position="47"/>
        <end position="74"/>
    </location>
</feature>
<comment type="subcellular location">
    <subcellularLocation>
        <location evidence="1">Secreted</location>
        <location evidence="1">Extracellular space</location>
        <location evidence="1">Extracellular matrix</location>
    </subcellularLocation>
</comment>
<sequence>MPSGFNISRGSGGRGGVVLVDEDTGLINHLFPNRGKVNHHLKPVRNGHLENQRGKPEQSSKLLDENITTDKKTDSNGGTISQFPGKPSDSLTELDGESPTKDPSLGISELPGIFSDGLTSGDANVTDETSKRVFPESPIIISGPSGKAFPQNWRSVTSDQRAKHISDLVDKVYSHLWTLTPREGRLVQGSDGKSYRLVRGPPGWMGPPGEDGQMGPEGSHGRRGEPGPPGPPGLPAFYLWKNTVEEWAAFQLYAIEYTHLCVRMPESCTSKYTSNISLLVVWGACRVEKAPKDHLERWAGLAYPGHLGNLGTEEVLGGQGTWYQHHHFLIQEKQNKFFIFWVRGVKEALRAEVGPQGEMVRMAMMVSLGCLVLLDCRACGDTEENEEQRGKRVMRAILASRVREVTLETLERRAQPDHLVLPVQLDSQGQRDLEVELDLRAPRALMARVDQTGHRGPRGHREHPALRDMSVLKELMALGESNAHFYLFLRGKWEQQVLVATEARGMEFKLINSLHPNRVVGGKRVLLDLKELLGLRDPSVPGGILDLKGLCVRVPSARRSSELRGWMKVTGGQMERRENKDPRGIQGATGTMGPQGERGPIGFLGFPGPGGQQGPAGTEGLNGESGPPGTQGSQGLKIIQLILMQGKRGSDGRSGQPGPRGKKGRTGQRGHAGELGPLGLPGPPGPEGAEGKPVFRLKCWSFLLTEEEMYILLLTTSLASVGSVVLIMRCEGILRQLIFIFMGRPGSSVNHIRSAIQIRIKVTMETTHHVQLFSVIEILFFPQGSVGVVGIAGGKGQTGFQGIAGEVGQDGLPGPPGPTGKSGPTGPPGSPGDRGFTGKPGMEGPQGPVGMVYEGVWACVGLPGSQENGVSQVHEASLGLVGSQDLQDLKAPLGRREIRGLRDNLEMKDLKEYRASKALLVFQELMGPLERRDPGEVMDR</sequence>
<feature type="region of interest" description="Disordered" evidence="3">
    <location>
        <begin position="805"/>
        <end position="845"/>
    </location>
</feature>
<evidence type="ECO:0000256" key="3">
    <source>
        <dbReference type="SAM" id="MobiDB-lite"/>
    </source>
</evidence>
<dbReference type="EMBL" id="RHFK02000013">
    <property type="protein sequence ID" value="TWW66739.1"/>
    <property type="molecule type" value="Genomic_DNA"/>
</dbReference>
<evidence type="ECO:0000256" key="2">
    <source>
        <dbReference type="ARBA" id="ARBA00022530"/>
    </source>
</evidence>
<feature type="region of interest" description="Disordered" evidence="3">
    <location>
        <begin position="573"/>
        <end position="633"/>
    </location>
</feature>
<protein>
    <submittedName>
        <fullName evidence="4">Uncharacterized protein</fullName>
    </submittedName>
</protein>
<feature type="compositionally biased region" description="Basic and acidic residues" evidence="3">
    <location>
        <begin position="574"/>
        <end position="583"/>
    </location>
</feature>
<evidence type="ECO:0000313" key="5">
    <source>
        <dbReference type="Proteomes" id="UP000324091"/>
    </source>
</evidence>
<accession>A0A5C6NJE6</accession>
<feature type="compositionally biased region" description="Gly residues" evidence="3">
    <location>
        <begin position="605"/>
        <end position="614"/>
    </location>
</feature>
<dbReference type="PANTHER" id="PTHR24023">
    <property type="entry name" value="COLLAGEN ALPHA"/>
    <property type="match status" value="1"/>
</dbReference>
<gene>
    <name evidence="4" type="ORF">D4764_20G0007710</name>
</gene>
<dbReference type="PANTHER" id="PTHR24023:SF1082">
    <property type="entry name" value="COLLAGEN TRIPLE HELIX REPEAT"/>
    <property type="match status" value="1"/>
</dbReference>
<comment type="caution">
    <text evidence="4">The sequence shown here is derived from an EMBL/GenBank/DDBJ whole genome shotgun (WGS) entry which is preliminary data.</text>
</comment>
<feature type="region of interest" description="Disordered" evidence="3">
    <location>
        <begin position="46"/>
        <end position="106"/>
    </location>
</feature>
<dbReference type="GO" id="GO:0031012">
    <property type="term" value="C:extracellular matrix"/>
    <property type="evidence" value="ECO:0007669"/>
    <property type="project" value="TreeGrafter"/>
</dbReference>
<dbReference type="InterPro" id="IPR050149">
    <property type="entry name" value="Collagen_superfamily"/>
</dbReference>
<keyword evidence="2" id="KW-0964">Secreted</keyword>
<proteinExistence type="predicted"/>
<dbReference type="Proteomes" id="UP000324091">
    <property type="component" value="Chromosome 20"/>
</dbReference>
<feature type="region of interest" description="Disordered" evidence="3">
    <location>
        <begin position="201"/>
        <end position="230"/>
    </location>
</feature>
<dbReference type="Pfam" id="PF01391">
    <property type="entry name" value="Collagen"/>
    <property type="match status" value="3"/>
</dbReference>
<feature type="region of interest" description="Disordered" evidence="3">
    <location>
        <begin position="647"/>
        <end position="689"/>
    </location>
</feature>
<dbReference type="GO" id="GO:0005615">
    <property type="term" value="C:extracellular space"/>
    <property type="evidence" value="ECO:0007669"/>
    <property type="project" value="TreeGrafter"/>
</dbReference>
<organism evidence="4 5">
    <name type="scientific">Takifugu flavidus</name>
    <name type="common">sansaifugu</name>
    <dbReference type="NCBI Taxonomy" id="433684"/>
    <lineage>
        <taxon>Eukaryota</taxon>
        <taxon>Metazoa</taxon>
        <taxon>Chordata</taxon>
        <taxon>Craniata</taxon>
        <taxon>Vertebrata</taxon>
        <taxon>Euteleostomi</taxon>
        <taxon>Actinopterygii</taxon>
        <taxon>Neopterygii</taxon>
        <taxon>Teleostei</taxon>
        <taxon>Neoteleostei</taxon>
        <taxon>Acanthomorphata</taxon>
        <taxon>Eupercaria</taxon>
        <taxon>Tetraodontiformes</taxon>
        <taxon>Tetradontoidea</taxon>
        <taxon>Tetraodontidae</taxon>
        <taxon>Takifugu</taxon>
    </lineage>
</organism>
<dbReference type="InterPro" id="IPR008160">
    <property type="entry name" value="Collagen"/>
</dbReference>
<keyword evidence="5" id="KW-1185">Reference proteome</keyword>
<reference evidence="4 5" key="1">
    <citation type="submission" date="2019-04" db="EMBL/GenBank/DDBJ databases">
        <title>Chromosome genome assembly for Takifugu flavidus.</title>
        <authorList>
            <person name="Xiao S."/>
        </authorList>
    </citation>
    <scope>NUCLEOTIDE SEQUENCE [LARGE SCALE GENOMIC DNA]</scope>
    <source>
        <strain evidence="4">HTHZ2018</strain>
        <tissue evidence="4">Muscle</tissue>
    </source>
</reference>
<keyword evidence="2" id="KW-0272">Extracellular matrix</keyword>
<evidence type="ECO:0000256" key="1">
    <source>
        <dbReference type="ARBA" id="ARBA00004498"/>
    </source>
</evidence>